<sequence>MGRIYRGAARVIVWLGDAPESLDDLLEGLEQDYGWDLPKLKLPLYFSADDKLMALSLLFSIRHTKPSWWKRMDRAWFKARSEVLHFKDALRHLQSLKIADPPGEASLLHVAALTKSFQASDTRDKVFSILDLVAKEESCLIKPDYTQSCDEVFVRATLAAIIGSQSYRPLNSKGNTHASPPGWLFGDHLPDGLESSWVIDFSNIHDSGAEAPNRDYAGCHARNDAIGSFVPPELTLLTHNTALLRCRGWFLDSILAVSEVIVRSGWNFPFDRRNVSMEFRPGFRVRSPAKLDCRLPESVSMTLVRATASNGGLELCFDNGQQSRLEKDDSDGEAAPSGGSTILSASFPPVHVPEHASNYEFSANPGLRPHGGPLRSLICRLLTDERQYDLTESFAWSLPDLFYGYDGEGGFQLLAMEGGMVALTQPWMEEGDVLALIDRVSGPAVLRPRGEHFGLVGFALMPDVRIAPPELFEKREFTLW</sequence>
<keyword evidence="2" id="KW-1185">Reference proteome</keyword>
<evidence type="ECO:0000313" key="1">
    <source>
        <dbReference type="EMBL" id="KAK3723754.1"/>
    </source>
</evidence>
<reference evidence="1" key="1">
    <citation type="submission" date="2023-07" db="EMBL/GenBank/DDBJ databases">
        <title>Black Yeasts Isolated from many extreme environments.</title>
        <authorList>
            <person name="Coleine C."/>
            <person name="Stajich J.E."/>
            <person name="Selbmann L."/>
        </authorList>
    </citation>
    <scope>NUCLEOTIDE SEQUENCE</scope>
    <source>
        <strain evidence="1">CCFEE 5714</strain>
    </source>
</reference>
<proteinExistence type="predicted"/>
<dbReference type="EMBL" id="JAUTXU010000008">
    <property type="protein sequence ID" value="KAK3723754.1"/>
    <property type="molecule type" value="Genomic_DNA"/>
</dbReference>
<name>A0ACC3NX68_9PEZI</name>
<dbReference type="Proteomes" id="UP001281147">
    <property type="component" value="Unassembled WGS sequence"/>
</dbReference>
<organism evidence="1 2">
    <name type="scientific">Vermiconidia calcicola</name>
    <dbReference type="NCBI Taxonomy" id="1690605"/>
    <lineage>
        <taxon>Eukaryota</taxon>
        <taxon>Fungi</taxon>
        <taxon>Dikarya</taxon>
        <taxon>Ascomycota</taxon>
        <taxon>Pezizomycotina</taxon>
        <taxon>Dothideomycetes</taxon>
        <taxon>Dothideomycetidae</taxon>
        <taxon>Mycosphaerellales</taxon>
        <taxon>Extremaceae</taxon>
        <taxon>Vermiconidia</taxon>
    </lineage>
</organism>
<gene>
    <name evidence="1" type="ORF">LTR37_001635</name>
</gene>
<evidence type="ECO:0000313" key="2">
    <source>
        <dbReference type="Proteomes" id="UP001281147"/>
    </source>
</evidence>
<protein>
    <submittedName>
        <fullName evidence="1">Uncharacterized protein</fullName>
    </submittedName>
</protein>
<accession>A0ACC3NX68</accession>
<comment type="caution">
    <text evidence="1">The sequence shown here is derived from an EMBL/GenBank/DDBJ whole genome shotgun (WGS) entry which is preliminary data.</text>
</comment>